<accession>A0ACC1NM77</accession>
<keyword evidence="2" id="KW-1185">Reference proteome</keyword>
<dbReference type="Proteomes" id="UP001143910">
    <property type="component" value="Unassembled WGS sequence"/>
</dbReference>
<evidence type="ECO:0000313" key="2">
    <source>
        <dbReference type="Proteomes" id="UP001143910"/>
    </source>
</evidence>
<reference evidence="1" key="1">
    <citation type="submission" date="2022-08" db="EMBL/GenBank/DDBJ databases">
        <title>Genome Sequence of Lecanicillium fungicola.</title>
        <authorList>
            <person name="Buettner E."/>
        </authorList>
    </citation>
    <scope>NUCLEOTIDE SEQUENCE</scope>
    <source>
        <strain evidence="1">Babe33</strain>
    </source>
</reference>
<proteinExistence type="predicted"/>
<gene>
    <name evidence="1" type="ORF">NQ176_g2681</name>
</gene>
<name>A0ACC1NM77_9HYPO</name>
<organism evidence="1 2">
    <name type="scientific">Zarea fungicola</name>
    <dbReference type="NCBI Taxonomy" id="93591"/>
    <lineage>
        <taxon>Eukaryota</taxon>
        <taxon>Fungi</taxon>
        <taxon>Dikarya</taxon>
        <taxon>Ascomycota</taxon>
        <taxon>Pezizomycotina</taxon>
        <taxon>Sordariomycetes</taxon>
        <taxon>Hypocreomycetidae</taxon>
        <taxon>Hypocreales</taxon>
        <taxon>Cordycipitaceae</taxon>
        <taxon>Zarea</taxon>
    </lineage>
</organism>
<dbReference type="EMBL" id="JANJQO010000203">
    <property type="protein sequence ID" value="KAJ2980382.1"/>
    <property type="molecule type" value="Genomic_DNA"/>
</dbReference>
<evidence type="ECO:0000313" key="1">
    <source>
        <dbReference type="EMBL" id="KAJ2980382.1"/>
    </source>
</evidence>
<comment type="caution">
    <text evidence="1">The sequence shown here is derived from an EMBL/GenBank/DDBJ whole genome shotgun (WGS) entry which is preliminary data.</text>
</comment>
<protein>
    <submittedName>
        <fullName evidence="1">Uncharacterized protein</fullName>
    </submittedName>
</protein>
<sequence length="559" mass="60661">MLRYNSFLTLISIPLLLCLTAAKPTIASSCHGSPNGLPIVDLGYQVQQATVFNTTGSYYSFNNIRFAASPIGNLRFDAPQKPAVDRSSVQTGKQSRICPQAEPDWNAIAAQFLPRYLAGEHQFNYSSFQPATASLIPPDNRTTEDCLFLDVSVPKKIFNNAGHGPGAPVVVWIYGGGFTFGSKQDSGNPAGLIHASNEGIIFVALNYRLGAFGWLSGPTFQMNGTANIGLLDQRMGLDWVQEHIAKFGGDPKRVTIMGESAGGGSIVHHITAWGGGKEPSPFAQAIIQSPGFFPVASNNQQEDSFNQFLEILNVSTIQEARSLSTEKLQDANTKLVRGAPYGQFTVGPAVDGGYVPALPVQLLLHGQFDHNIRVMVGHNANEGLLFTTPFLPNASAVEQDLVSNLPTLKSFPKTFNHIIQDLYPRESASTLYNNPIGRSAAFKSDVAFLSNAFAVRAAFSNRAYGYLFNIPPSLHGQDVPYTFFNGPSPSVPFPHVAAAMQDYITQFIMTGNPNTPRQPFFGQYGANATIQVLNPANISFGFDPAANERNSWWQKVLYA</sequence>